<proteinExistence type="predicted"/>
<feature type="compositionally biased region" description="Polar residues" evidence="1">
    <location>
        <begin position="29"/>
        <end position="40"/>
    </location>
</feature>
<dbReference type="RefSeq" id="WP_386706617.1">
    <property type="nucleotide sequence ID" value="NZ_JBHRYF010000001.1"/>
</dbReference>
<dbReference type="PROSITE" id="PS51257">
    <property type="entry name" value="PROKAR_LIPOPROTEIN"/>
    <property type="match status" value="1"/>
</dbReference>
<comment type="caution">
    <text evidence="3">The sequence shown here is derived from an EMBL/GenBank/DDBJ whole genome shotgun (WGS) entry which is preliminary data.</text>
</comment>
<dbReference type="EMBL" id="JBHRYF010000001">
    <property type="protein sequence ID" value="MFC3659365.1"/>
    <property type="molecule type" value="Genomic_DNA"/>
</dbReference>
<evidence type="ECO:0000313" key="3">
    <source>
        <dbReference type="EMBL" id="MFC3659365.1"/>
    </source>
</evidence>
<evidence type="ECO:0000313" key="4">
    <source>
        <dbReference type="Proteomes" id="UP001595724"/>
    </source>
</evidence>
<accession>A0ABV7URR7</accession>
<name>A0ABV7URR7_9GAMM</name>
<feature type="signal peptide" evidence="2">
    <location>
        <begin position="1"/>
        <end position="31"/>
    </location>
</feature>
<organism evidence="3 4">
    <name type="scientific">Luteimonas notoginsengisoli</name>
    <dbReference type="NCBI Taxonomy" id="1578200"/>
    <lineage>
        <taxon>Bacteria</taxon>
        <taxon>Pseudomonadati</taxon>
        <taxon>Pseudomonadota</taxon>
        <taxon>Gammaproteobacteria</taxon>
        <taxon>Lysobacterales</taxon>
        <taxon>Lysobacteraceae</taxon>
        <taxon>Luteimonas</taxon>
    </lineage>
</organism>
<reference evidence="4" key="1">
    <citation type="journal article" date="2019" name="Int. J. Syst. Evol. Microbiol.">
        <title>The Global Catalogue of Microorganisms (GCM) 10K type strain sequencing project: providing services to taxonomists for standard genome sequencing and annotation.</title>
        <authorList>
            <consortium name="The Broad Institute Genomics Platform"/>
            <consortium name="The Broad Institute Genome Sequencing Center for Infectious Disease"/>
            <person name="Wu L."/>
            <person name="Ma J."/>
        </authorList>
    </citation>
    <scope>NUCLEOTIDE SEQUENCE [LARGE SCALE GENOMIC DNA]</scope>
    <source>
        <strain evidence="4">KCTC 42211</strain>
    </source>
</reference>
<gene>
    <name evidence="3" type="ORF">ACFOM9_04620</name>
</gene>
<evidence type="ECO:0000256" key="2">
    <source>
        <dbReference type="SAM" id="SignalP"/>
    </source>
</evidence>
<feature type="region of interest" description="Disordered" evidence="1">
    <location>
        <begin position="28"/>
        <end position="60"/>
    </location>
</feature>
<evidence type="ECO:0000256" key="1">
    <source>
        <dbReference type="SAM" id="MobiDB-lite"/>
    </source>
</evidence>
<dbReference type="Proteomes" id="UP001595724">
    <property type="component" value="Unassembled WGS sequence"/>
</dbReference>
<keyword evidence="4" id="KW-1185">Reference proteome</keyword>
<protein>
    <recommendedName>
        <fullName evidence="5">Lipoprotein</fullName>
    </recommendedName>
</protein>
<keyword evidence="2" id="KW-0732">Signal</keyword>
<sequence length="209" mass="21279">MRCSSSGSRLALPLFAAAALLLAGCSRSEPASTPTVQPEANTAPAPPAIPQHDPASAPVERAAPPTLQAVALGEFAASNPAAESATGTLTIADGEIVGSNGAKFTTERVALVNGDDQYTAGARFADAMMIEPRQQVELRHVVEETPPTDASGNAFCGTLKTGHLAIAKVMDGDVEQVKVLALSGQGLPAASATDVSACAMAEYRSLPKQ</sequence>
<evidence type="ECO:0008006" key="5">
    <source>
        <dbReference type="Google" id="ProtNLM"/>
    </source>
</evidence>
<feature type="chain" id="PRO_5047224475" description="Lipoprotein" evidence="2">
    <location>
        <begin position="32"/>
        <end position="209"/>
    </location>
</feature>